<organism evidence="2 3">
    <name type="scientific">Chryseobacterium soli</name>
    <dbReference type="NCBI Taxonomy" id="445961"/>
    <lineage>
        <taxon>Bacteria</taxon>
        <taxon>Pseudomonadati</taxon>
        <taxon>Bacteroidota</taxon>
        <taxon>Flavobacteriia</taxon>
        <taxon>Flavobacteriales</taxon>
        <taxon>Weeksellaceae</taxon>
        <taxon>Chryseobacterium group</taxon>
        <taxon>Chryseobacterium</taxon>
    </lineage>
</organism>
<feature type="transmembrane region" description="Helical" evidence="1">
    <location>
        <begin position="37"/>
        <end position="58"/>
    </location>
</feature>
<evidence type="ECO:0000256" key="1">
    <source>
        <dbReference type="SAM" id="Phobius"/>
    </source>
</evidence>
<proteinExistence type="predicted"/>
<keyword evidence="1" id="KW-0472">Membrane</keyword>
<keyword evidence="3" id="KW-1185">Reference proteome</keyword>
<keyword evidence="1" id="KW-0812">Transmembrane</keyword>
<dbReference type="RefSeq" id="WP_034709938.1">
    <property type="nucleotide sequence ID" value="NZ_JPRH01000002.1"/>
</dbReference>
<keyword evidence="1" id="KW-1133">Transmembrane helix</keyword>
<evidence type="ECO:0000313" key="3">
    <source>
        <dbReference type="Proteomes" id="UP000028705"/>
    </source>
</evidence>
<sequence>MDELELLKKDWNKDSDEFTIYSEQEIYKMIQQNSTSAAKLLFLIGLAEMLIWTGYGYFYHQFPVERTVVFLVFFVLVIYLYQRMKAESTSIALMKTILNLRNTILGYAGISLLLIIVDNIFHFNEYTRDFMAGIHDGGSGNPYRTTHPDTFVPEFGNYVIFGIVLFAVLCLLYVIYKKTYGKVLTNLKKNYRELSRAE</sequence>
<dbReference type="OrthoDB" id="709028at2"/>
<comment type="caution">
    <text evidence="2">The sequence shown here is derived from an EMBL/GenBank/DDBJ whole genome shotgun (WGS) entry which is preliminary data.</text>
</comment>
<feature type="transmembrane region" description="Helical" evidence="1">
    <location>
        <begin position="64"/>
        <end position="81"/>
    </location>
</feature>
<evidence type="ECO:0000313" key="2">
    <source>
        <dbReference type="EMBL" id="KFF13289.1"/>
    </source>
</evidence>
<gene>
    <name evidence="2" type="ORF">IW15_05700</name>
</gene>
<dbReference type="eggNOG" id="ENOG50302SZ">
    <property type="taxonomic scope" value="Bacteria"/>
</dbReference>
<dbReference type="STRING" id="445961.IW15_05700"/>
<feature type="transmembrane region" description="Helical" evidence="1">
    <location>
        <begin position="102"/>
        <end position="121"/>
    </location>
</feature>
<dbReference type="EMBL" id="JPRH01000002">
    <property type="protein sequence ID" value="KFF13289.1"/>
    <property type="molecule type" value="Genomic_DNA"/>
</dbReference>
<dbReference type="Proteomes" id="UP000028705">
    <property type="component" value="Unassembled WGS sequence"/>
</dbReference>
<dbReference type="AlphaFoldDB" id="A0A086A9C5"/>
<name>A0A086A9C5_9FLAO</name>
<reference evidence="2 3" key="1">
    <citation type="submission" date="2014-07" db="EMBL/GenBank/DDBJ databases">
        <title>Genome of Chryseobacterium soli DSM 19298.</title>
        <authorList>
            <person name="Stropko S.J."/>
            <person name="Pipes S.E."/>
            <person name="Newman J."/>
        </authorList>
    </citation>
    <scope>NUCLEOTIDE SEQUENCE [LARGE SCALE GENOMIC DNA]</scope>
    <source>
        <strain evidence="2 3">DSM 19298</strain>
    </source>
</reference>
<feature type="transmembrane region" description="Helical" evidence="1">
    <location>
        <begin position="155"/>
        <end position="176"/>
    </location>
</feature>
<protein>
    <submittedName>
        <fullName evidence="2">Uncharacterized protein</fullName>
    </submittedName>
</protein>
<accession>A0A086A9C5</accession>